<evidence type="ECO:0000256" key="8">
    <source>
        <dbReference type="SAM" id="Coils"/>
    </source>
</evidence>
<dbReference type="InterPro" id="IPR008672">
    <property type="entry name" value="Mad1"/>
</dbReference>
<dbReference type="GO" id="GO:0051315">
    <property type="term" value="P:attachment of mitotic spindle microtubules to kinetochore"/>
    <property type="evidence" value="ECO:0007669"/>
    <property type="project" value="TreeGrafter"/>
</dbReference>
<dbReference type="GeneID" id="26307197"/>
<keyword evidence="4" id="KW-0132">Cell division</keyword>
<dbReference type="Gene3D" id="6.10.250.90">
    <property type="match status" value="1"/>
</dbReference>
<keyword evidence="11" id="KW-1185">Reference proteome</keyword>
<protein>
    <recommendedName>
        <fullName evidence="3">Spindle assembly checkpoint component MAD1</fullName>
    </recommendedName>
</protein>
<dbReference type="Gene3D" id="1.20.5.170">
    <property type="match status" value="1"/>
</dbReference>
<dbReference type="Proteomes" id="UP000053758">
    <property type="component" value="Unassembled WGS sequence"/>
</dbReference>
<evidence type="ECO:0000256" key="2">
    <source>
        <dbReference type="ARBA" id="ARBA00008029"/>
    </source>
</evidence>
<keyword evidence="7" id="KW-0131">Cell cycle</keyword>
<dbReference type="GO" id="GO:0000776">
    <property type="term" value="C:kinetochore"/>
    <property type="evidence" value="ECO:0007669"/>
    <property type="project" value="TreeGrafter"/>
</dbReference>
<keyword evidence="5" id="KW-0498">Mitosis</keyword>
<dbReference type="GO" id="GO:0007094">
    <property type="term" value="P:mitotic spindle assembly checkpoint signaling"/>
    <property type="evidence" value="ECO:0007669"/>
    <property type="project" value="InterPro"/>
</dbReference>
<gene>
    <name evidence="10" type="ORF">PAN0_044c6389</name>
</gene>
<dbReference type="PANTHER" id="PTHR23168">
    <property type="entry name" value="MITOTIC SPINDLE ASSEMBLY CHECKPOINT PROTEIN MAD1 MITOTIC ARREST DEFICIENT-LIKE PROTEIN 1"/>
    <property type="match status" value="1"/>
</dbReference>
<reference evidence="10" key="1">
    <citation type="submission" date="2014-07" db="EMBL/GenBank/DDBJ databases">
        <title>Draft genome sequence of the yeast Pseudozyma antarctica JCM 10317 known as a producer of lipase B which used in a wide range of industrial applications.</title>
        <authorList>
            <person name="Morita T."/>
            <person name="Saika A."/>
            <person name="Koike H."/>
        </authorList>
    </citation>
    <scope>NUCLEOTIDE SEQUENCE</scope>
    <source>
        <strain evidence="10">JCM 10317</strain>
    </source>
</reference>
<dbReference type="Gene3D" id="1.10.287.1490">
    <property type="match status" value="1"/>
</dbReference>
<dbReference type="RefSeq" id="XP_014653652.1">
    <property type="nucleotide sequence ID" value="XM_014798166.1"/>
</dbReference>
<feature type="compositionally biased region" description="Low complexity" evidence="9">
    <location>
        <begin position="14"/>
        <end position="53"/>
    </location>
</feature>
<feature type="coiled-coil region" evidence="8">
    <location>
        <begin position="395"/>
        <end position="439"/>
    </location>
</feature>
<evidence type="ECO:0000256" key="4">
    <source>
        <dbReference type="ARBA" id="ARBA00022618"/>
    </source>
</evidence>
<proteinExistence type="inferred from homology"/>
<accession>A0A081CNA8</accession>
<dbReference type="SUPFAM" id="SSF75704">
    <property type="entry name" value="Mitotic arrest deficient-like 1, Mad1"/>
    <property type="match status" value="1"/>
</dbReference>
<evidence type="ECO:0000256" key="3">
    <source>
        <dbReference type="ARBA" id="ARBA00022019"/>
    </source>
</evidence>
<feature type="compositionally biased region" description="Basic and acidic residues" evidence="9">
    <location>
        <begin position="344"/>
        <end position="365"/>
    </location>
</feature>
<dbReference type="EMBL" id="DF830111">
    <property type="protein sequence ID" value="GAK68154.1"/>
    <property type="molecule type" value="Genomic_DNA"/>
</dbReference>
<dbReference type="Pfam" id="PF05557">
    <property type="entry name" value="MAD"/>
    <property type="match status" value="1"/>
</dbReference>
<dbReference type="AlphaFoldDB" id="A0A081CNA8"/>
<comment type="subcellular location">
    <subcellularLocation>
        <location evidence="1">Nucleus</location>
    </subcellularLocation>
</comment>
<evidence type="ECO:0000256" key="7">
    <source>
        <dbReference type="ARBA" id="ARBA00023306"/>
    </source>
</evidence>
<evidence type="ECO:0000313" key="10">
    <source>
        <dbReference type="EMBL" id="GAK68154.1"/>
    </source>
</evidence>
<keyword evidence="6" id="KW-0539">Nucleus</keyword>
<feature type="region of interest" description="Disordered" evidence="9">
    <location>
        <begin position="1"/>
        <end position="66"/>
    </location>
</feature>
<name>A0A081CNA8_PSEA2</name>
<feature type="coiled-coil region" evidence="8">
    <location>
        <begin position="632"/>
        <end position="659"/>
    </location>
</feature>
<feature type="coiled-coil region" evidence="8">
    <location>
        <begin position="501"/>
        <end position="606"/>
    </location>
</feature>
<dbReference type="HOGENOM" id="CLU_320566_0_0_1"/>
<sequence length="887" mass="95819">MRSGIPRPGGNAAGSGAESGLPRPSSRMGANAAPAAGGARPGSAAGPMGAYRSSGGGGAAGRSSMGAAGASAASASLLRQPPASAAPASRTYGGLAGRISTLAARPLDANTSSNMLGLNGDDTASASMLLDTSIGGGAHKRTVSAAGLGDESMSFSSAAIKRPHLRKLSMDGTSPLLLQAELHPASTPRPESPAYEIAVLRTNYDQQLLAEARRYKKLEQDYEAKCKELDRFNRQRVELLDEWDKQQEASRAHQVECSAKRLALEDEVVRLRTLNSELTHRADELASTSASQVSELRSRVTELEAEVAHVRGEASTAQARTRTLEDEVGANKAELEDLQNALEDEQRMRRQERDEARLGGGEEGRKIAEELARQVSHVRKLEAETAHLTAENARLSHHASNVELLKEEKRTLETRVRTLDALRDELASSEAVAAELREQQRSWDQLLRTGLPADVEAAFAAAANVDAVMPTIAPPAVVDRSTLPSYLSKLQGTVSGLSARCGALAATVEKLRARNATLEDEAKDVDARERKVQHEVDEMQTALARASKTEARLHDEVERLKAMLASYEQEEKTHSAAYDGAHAQRIALLEAELDKTRADAVRTAEELHTVASALAQHQAKPDTDESGSVQALESMQSEKAALEAKVGSLEAEVGRLGKEVAEVARENEMLWGRVGRGEFDQDRQRCLVLARNPVSHDVELRRANLDSLRAENAGLLSRVEELSKLASSSTSTSGQALVPQSVVDNLRHDLGDLQASMAAKDKAMLRLKQVFSAKANEFREAMQSLFGYRVKFLENGKVKLTSTFNRSSGSTSLVFESEDGNVGRMKLMGEAVKFPGMVNLPALREYWLDPNGIRQSVPCFLAALNLELYESCTMAARRPITHDEDED</sequence>
<organism evidence="10">
    <name type="scientific">Pseudozyma antarctica</name>
    <name type="common">Yeast</name>
    <name type="synonym">Candida antarctica</name>
    <dbReference type="NCBI Taxonomy" id="84753"/>
    <lineage>
        <taxon>Eukaryota</taxon>
        <taxon>Fungi</taxon>
        <taxon>Dikarya</taxon>
        <taxon>Basidiomycota</taxon>
        <taxon>Ustilaginomycotina</taxon>
        <taxon>Ustilaginomycetes</taxon>
        <taxon>Ustilaginales</taxon>
        <taxon>Ustilaginaceae</taxon>
        <taxon>Moesziomyces</taxon>
    </lineage>
</organism>
<feature type="region of interest" description="Disordered" evidence="9">
    <location>
        <begin position="341"/>
        <end position="365"/>
    </location>
</feature>
<comment type="similarity">
    <text evidence="2">Belongs to the MAD1 family.</text>
</comment>
<keyword evidence="8" id="KW-0175">Coiled coil</keyword>
<evidence type="ECO:0000256" key="6">
    <source>
        <dbReference type="ARBA" id="ARBA00023242"/>
    </source>
</evidence>
<dbReference type="GO" id="GO:0072686">
    <property type="term" value="C:mitotic spindle"/>
    <property type="evidence" value="ECO:0007669"/>
    <property type="project" value="TreeGrafter"/>
</dbReference>
<evidence type="ECO:0000256" key="1">
    <source>
        <dbReference type="ARBA" id="ARBA00004123"/>
    </source>
</evidence>
<evidence type="ECO:0000256" key="5">
    <source>
        <dbReference type="ARBA" id="ARBA00022776"/>
    </source>
</evidence>
<evidence type="ECO:0000313" key="11">
    <source>
        <dbReference type="Proteomes" id="UP000053758"/>
    </source>
</evidence>
<dbReference type="Gene3D" id="3.30.457.60">
    <property type="match status" value="1"/>
</dbReference>
<dbReference type="GO" id="GO:0005635">
    <property type="term" value="C:nuclear envelope"/>
    <property type="evidence" value="ECO:0007669"/>
    <property type="project" value="TreeGrafter"/>
</dbReference>
<evidence type="ECO:0000256" key="9">
    <source>
        <dbReference type="SAM" id="MobiDB-lite"/>
    </source>
</evidence>
<dbReference type="GO" id="GO:0051301">
    <property type="term" value="P:cell division"/>
    <property type="evidence" value="ECO:0007669"/>
    <property type="project" value="UniProtKB-KW"/>
</dbReference>
<dbReference type="PANTHER" id="PTHR23168:SF0">
    <property type="entry name" value="MITOTIC SPINDLE ASSEMBLY CHECKPOINT PROTEIN MAD1"/>
    <property type="match status" value="1"/>
</dbReference>